<evidence type="ECO:0000313" key="2">
    <source>
        <dbReference type="EMBL" id="AVR97737.1"/>
    </source>
</evidence>
<name>A0A2R4CDL7_9BURK</name>
<keyword evidence="1" id="KW-1133">Transmembrane helix</keyword>
<sequence>MDFETLAIVAGVLPAIMLCLRAVIKSLVGTQDVYVLSNREGRKVQVVLDKHASEAERAAIINRKVRELEQTA</sequence>
<gene>
    <name evidence="2" type="ORF">C9I28_20440</name>
</gene>
<evidence type="ECO:0000313" key="3">
    <source>
        <dbReference type="Proteomes" id="UP000240505"/>
    </source>
</evidence>
<dbReference type="KEGG" id="masz:C9I28_20440"/>
<dbReference type="Proteomes" id="UP000240505">
    <property type="component" value="Chromosome"/>
</dbReference>
<keyword evidence="3" id="KW-1185">Reference proteome</keyword>
<keyword evidence="1" id="KW-0472">Membrane</keyword>
<proteinExistence type="predicted"/>
<keyword evidence="1" id="KW-0812">Transmembrane</keyword>
<protein>
    <submittedName>
        <fullName evidence="2">Uncharacterized protein</fullName>
    </submittedName>
</protein>
<dbReference type="OrthoDB" id="9867141at2"/>
<dbReference type="EMBL" id="CP028324">
    <property type="protein sequence ID" value="AVR97737.1"/>
    <property type="molecule type" value="Genomic_DNA"/>
</dbReference>
<organism evidence="2 3">
    <name type="scientific">Pseudoduganella armeniaca</name>
    <dbReference type="NCBI Taxonomy" id="2072590"/>
    <lineage>
        <taxon>Bacteria</taxon>
        <taxon>Pseudomonadati</taxon>
        <taxon>Pseudomonadota</taxon>
        <taxon>Betaproteobacteria</taxon>
        <taxon>Burkholderiales</taxon>
        <taxon>Oxalobacteraceae</taxon>
        <taxon>Telluria group</taxon>
        <taxon>Pseudoduganella</taxon>
    </lineage>
</organism>
<reference evidence="2 3" key="1">
    <citation type="submission" date="2018-03" db="EMBL/GenBank/DDBJ databases">
        <title>Massilia armeniaca sp. nov., isolated from desert soil.</title>
        <authorList>
            <person name="Huang H."/>
            <person name="Ren M."/>
        </authorList>
    </citation>
    <scope>NUCLEOTIDE SEQUENCE [LARGE SCALE GENOMIC DNA]</scope>
    <source>
        <strain evidence="2 3">ZMN-3</strain>
    </source>
</reference>
<dbReference type="RefSeq" id="WP_107143078.1">
    <property type="nucleotide sequence ID" value="NZ_CP028324.1"/>
</dbReference>
<accession>A0A2R4CDL7</accession>
<feature type="transmembrane region" description="Helical" evidence="1">
    <location>
        <begin position="6"/>
        <end position="24"/>
    </location>
</feature>
<dbReference type="AlphaFoldDB" id="A0A2R4CDL7"/>
<evidence type="ECO:0000256" key="1">
    <source>
        <dbReference type="SAM" id="Phobius"/>
    </source>
</evidence>